<reference evidence="2" key="1">
    <citation type="submission" date="2015-01" db="EMBL/GenBank/DDBJ databases">
        <authorList>
            <person name="MANFREDI Pablo"/>
        </authorList>
    </citation>
    <scope>NUCLEOTIDE SEQUENCE [LARGE SCALE GENOMIC DNA]</scope>
    <source>
        <strain evidence="2">Ccyn2B</strain>
    </source>
</reference>
<sequence>MWTKSYSVVTQEITKEQIWQLFTDIDNWNRWKTSIEYSKLLGELKVGSFFILKPKKAPKVKMEIVELEPFRKFTDLTRFPLAKMYGEHLYEETPDGLKITITMSVKGLLSRLWIKLVANDIVKNLPKDIENQIKHAKQL</sequence>
<organism evidence="1 2">
    <name type="scientific">Capnocytophaga cynodegmi</name>
    <dbReference type="NCBI Taxonomy" id="28189"/>
    <lineage>
        <taxon>Bacteria</taxon>
        <taxon>Pseudomonadati</taxon>
        <taxon>Bacteroidota</taxon>
        <taxon>Flavobacteriia</taxon>
        <taxon>Flavobacteriales</taxon>
        <taxon>Flavobacteriaceae</taxon>
        <taxon>Capnocytophaga</taxon>
    </lineage>
</organism>
<dbReference type="RefSeq" id="WP_041990688.1">
    <property type="nucleotide sequence ID" value="NZ_CDOD01000006.1"/>
</dbReference>
<protein>
    <submittedName>
        <fullName evidence="1">Polyketide cyclase/dehydrase and lipid transport</fullName>
    </submittedName>
</protein>
<dbReference type="eggNOG" id="COG3832">
    <property type="taxonomic scope" value="Bacteria"/>
</dbReference>
<dbReference type="Gene3D" id="3.30.530.20">
    <property type="match status" value="1"/>
</dbReference>
<evidence type="ECO:0000313" key="1">
    <source>
        <dbReference type="EMBL" id="CEN33210.1"/>
    </source>
</evidence>
<dbReference type="InterPro" id="IPR019587">
    <property type="entry name" value="Polyketide_cyclase/dehydratase"/>
</dbReference>
<dbReference type="SUPFAM" id="SSF55961">
    <property type="entry name" value="Bet v1-like"/>
    <property type="match status" value="1"/>
</dbReference>
<evidence type="ECO:0000313" key="2">
    <source>
        <dbReference type="Proteomes" id="UP000038055"/>
    </source>
</evidence>
<dbReference type="EMBL" id="CDOD01000006">
    <property type="protein sequence ID" value="CEN33210.1"/>
    <property type="molecule type" value="Genomic_DNA"/>
</dbReference>
<keyword evidence="2" id="KW-1185">Reference proteome</keyword>
<accession>A0A0B7H1J8</accession>
<name>A0A0B7H1J8_9FLAO</name>
<dbReference type="InterPro" id="IPR023393">
    <property type="entry name" value="START-like_dom_sf"/>
</dbReference>
<gene>
    <name evidence="1" type="ORF">CCYN2B_140105</name>
</gene>
<dbReference type="AlphaFoldDB" id="A0A0B7H1J8"/>
<dbReference type="STRING" id="28189.CCYN74_400009"/>
<dbReference type="Proteomes" id="UP000038055">
    <property type="component" value="Unassembled WGS sequence"/>
</dbReference>
<dbReference type="Pfam" id="PF10604">
    <property type="entry name" value="Polyketide_cyc2"/>
    <property type="match status" value="1"/>
</dbReference>
<proteinExistence type="predicted"/>